<feature type="region of interest" description="Disordered" evidence="2">
    <location>
        <begin position="63"/>
        <end position="94"/>
    </location>
</feature>
<dbReference type="InParanoid" id="A0A1J7I5T9"/>
<dbReference type="OrthoDB" id="5429571at2759"/>
<proteinExistence type="predicted"/>
<evidence type="ECO:0000259" key="3">
    <source>
        <dbReference type="PROSITE" id="PS50157"/>
    </source>
</evidence>
<feature type="region of interest" description="Disordered" evidence="2">
    <location>
        <begin position="177"/>
        <end position="205"/>
    </location>
</feature>
<dbReference type="EMBL" id="KV875110">
    <property type="protein sequence ID" value="OIW22731.1"/>
    <property type="molecule type" value="Genomic_DNA"/>
</dbReference>
<keyword evidence="1" id="KW-0862">Zinc</keyword>
<dbReference type="AlphaFoldDB" id="A0A1J7I5T9"/>
<gene>
    <name evidence="4" type="ORF">CONLIGDRAFT_694541</name>
</gene>
<keyword evidence="1" id="KW-0863">Zinc-finger</keyword>
<sequence length="313" mass="34785">MAVQYLDPALGWYAPSDFQGKFHSHSSTEPEMSVGLTSCVAEDPQGTMAISSEQLAAHQPADLPNELTDSSRYHSSYPPPSLHPQPYSAPATGQQSFETISHYQYHQPYGQIPTPPTQPDVAASSCTQFYPGTAQYQTYDQAPHSETHFNFNAPMPLLNTGPRPSSFFNTQPRDAQFSTATQSDTAMPPAANTPSPKTSQTGQGKIPCPKCDVLFTNKQHLERHDDTKHADIRKFFCPVDDCKYQTKGFPRKDALKTHMKNRHKGVRNIPWEDRFYKKCAENGVLQRENADLRAELEKARLQLRGGGDGNGEG</sequence>
<dbReference type="PROSITE" id="PS50157">
    <property type="entry name" value="ZINC_FINGER_C2H2_2"/>
    <property type="match status" value="1"/>
</dbReference>
<dbReference type="PROSITE" id="PS00028">
    <property type="entry name" value="ZINC_FINGER_C2H2_1"/>
    <property type="match status" value="1"/>
</dbReference>
<organism evidence="4 5">
    <name type="scientific">Coniochaeta ligniaria NRRL 30616</name>
    <dbReference type="NCBI Taxonomy" id="1408157"/>
    <lineage>
        <taxon>Eukaryota</taxon>
        <taxon>Fungi</taxon>
        <taxon>Dikarya</taxon>
        <taxon>Ascomycota</taxon>
        <taxon>Pezizomycotina</taxon>
        <taxon>Sordariomycetes</taxon>
        <taxon>Sordariomycetidae</taxon>
        <taxon>Coniochaetales</taxon>
        <taxon>Coniochaetaceae</taxon>
        <taxon>Coniochaeta</taxon>
    </lineage>
</organism>
<dbReference type="InterPro" id="IPR013087">
    <property type="entry name" value="Znf_C2H2_type"/>
</dbReference>
<feature type="domain" description="C2H2-type" evidence="3">
    <location>
        <begin position="206"/>
        <end position="234"/>
    </location>
</feature>
<accession>A0A1J7I5T9</accession>
<evidence type="ECO:0000313" key="5">
    <source>
        <dbReference type="Proteomes" id="UP000182658"/>
    </source>
</evidence>
<dbReference type="GO" id="GO:0008270">
    <property type="term" value="F:zinc ion binding"/>
    <property type="evidence" value="ECO:0007669"/>
    <property type="project" value="UniProtKB-KW"/>
</dbReference>
<keyword evidence="1" id="KW-0479">Metal-binding</keyword>
<dbReference type="SMART" id="SM00355">
    <property type="entry name" value="ZnF_C2H2"/>
    <property type="match status" value="2"/>
</dbReference>
<dbReference type="STRING" id="1408157.A0A1J7I5T9"/>
<name>A0A1J7I5T9_9PEZI</name>
<reference evidence="4 5" key="1">
    <citation type="submission" date="2016-10" db="EMBL/GenBank/DDBJ databases">
        <title>Draft genome sequence of Coniochaeta ligniaria NRRL30616, a lignocellulolytic fungus for bioabatement of inhibitors in plant biomass hydrolysates.</title>
        <authorList>
            <consortium name="DOE Joint Genome Institute"/>
            <person name="Jimenez D.J."/>
            <person name="Hector R.E."/>
            <person name="Riley R."/>
            <person name="Sun H."/>
            <person name="Grigoriev I.V."/>
            <person name="Van Elsas J.D."/>
            <person name="Nichols N.N."/>
        </authorList>
    </citation>
    <scope>NUCLEOTIDE SEQUENCE [LARGE SCALE GENOMIC DNA]</scope>
    <source>
        <strain evidence="4 5">NRRL 30616</strain>
    </source>
</reference>
<protein>
    <recommendedName>
        <fullName evidence="3">C2H2-type domain-containing protein</fullName>
    </recommendedName>
</protein>
<dbReference type="Gene3D" id="3.30.160.60">
    <property type="entry name" value="Classic Zinc Finger"/>
    <property type="match status" value="1"/>
</dbReference>
<dbReference type="Proteomes" id="UP000182658">
    <property type="component" value="Unassembled WGS sequence"/>
</dbReference>
<feature type="compositionally biased region" description="Polar residues" evidence="2">
    <location>
        <begin position="192"/>
        <end position="203"/>
    </location>
</feature>
<keyword evidence="5" id="KW-1185">Reference proteome</keyword>
<evidence type="ECO:0000256" key="2">
    <source>
        <dbReference type="SAM" id="MobiDB-lite"/>
    </source>
</evidence>
<evidence type="ECO:0000256" key="1">
    <source>
        <dbReference type="PROSITE-ProRule" id="PRU00042"/>
    </source>
</evidence>
<evidence type="ECO:0000313" key="4">
    <source>
        <dbReference type="EMBL" id="OIW22731.1"/>
    </source>
</evidence>